<comment type="caution">
    <text evidence="2">The sequence shown here is derived from an EMBL/GenBank/DDBJ whole genome shotgun (WGS) entry which is preliminary data.</text>
</comment>
<reference evidence="2" key="1">
    <citation type="submission" date="2023-10" db="EMBL/GenBank/DDBJ databases">
        <authorList>
            <person name="Chen Y."/>
            <person name="Shah S."/>
            <person name="Dougan E. K."/>
            <person name="Thang M."/>
            <person name="Chan C."/>
        </authorList>
    </citation>
    <scope>NUCLEOTIDE SEQUENCE [LARGE SCALE GENOMIC DNA]</scope>
</reference>
<dbReference type="Proteomes" id="UP001189429">
    <property type="component" value="Unassembled WGS sequence"/>
</dbReference>
<proteinExistence type="predicted"/>
<organism evidence="2 3">
    <name type="scientific">Prorocentrum cordatum</name>
    <dbReference type="NCBI Taxonomy" id="2364126"/>
    <lineage>
        <taxon>Eukaryota</taxon>
        <taxon>Sar</taxon>
        <taxon>Alveolata</taxon>
        <taxon>Dinophyceae</taxon>
        <taxon>Prorocentrales</taxon>
        <taxon>Prorocentraceae</taxon>
        <taxon>Prorocentrum</taxon>
    </lineage>
</organism>
<feature type="region of interest" description="Disordered" evidence="1">
    <location>
        <begin position="206"/>
        <end position="257"/>
    </location>
</feature>
<evidence type="ECO:0000313" key="3">
    <source>
        <dbReference type="Proteomes" id="UP001189429"/>
    </source>
</evidence>
<keyword evidence="3" id="KW-1185">Reference proteome</keyword>
<feature type="region of interest" description="Disordered" evidence="1">
    <location>
        <begin position="294"/>
        <end position="324"/>
    </location>
</feature>
<sequence length="367" mass="39891">MRACDRVRRGSGWGPWQASSHLASLCPGLFAQWRGGTLNCGIWRSASPRQPIRTRSPGESVAILAQGWSDTGHPSFQARTCRPLPRGPPGSFAPDKEGRAMAMSAQDAPRGMAEAMKQAEAGMALFKDKAEVQVDKPAAEAFKASHEALLAEMQKVIDSLTGKDNKKERTAKSKELSELKVDKQYIDACKVAKGLEPVSGFFSVASAGPEEPASKPAAAEAPAERLDPDAKKAARPAKKAESAGLSQAEKKELDQIKSDIVSRKAQLKEEGMSGGQQNKDAQIVAWVARMNELKEKECPGSTQKPDKKEEKKKKTLGSDMQKAADALRQEIDEYKTKLKSEFGYSNKEIKADPDLADMEARLQAIEK</sequence>
<name>A0ABN9SQK1_9DINO</name>
<evidence type="ECO:0000256" key="1">
    <source>
        <dbReference type="SAM" id="MobiDB-lite"/>
    </source>
</evidence>
<protein>
    <recommendedName>
        <fullName evidence="4">Eukaryotic translation initiation factor 3 30 kDa subunit</fullName>
    </recommendedName>
</protein>
<dbReference type="EMBL" id="CAUYUJ010012530">
    <property type="protein sequence ID" value="CAK0834137.1"/>
    <property type="molecule type" value="Genomic_DNA"/>
</dbReference>
<evidence type="ECO:0008006" key="4">
    <source>
        <dbReference type="Google" id="ProtNLM"/>
    </source>
</evidence>
<feature type="compositionally biased region" description="Basic and acidic residues" evidence="1">
    <location>
        <begin position="294"/>
        <end position="309"/>
    </location>
</feature>
<evidence type="ECO:0000313" key="2">
    <source>
        <dbReference type="EMBL" id="CAK0834137.1"/>
    </source>
</evidence>
<accession>A0ABN9SQK1</accession>
<feature type="compositionally biased region" description="Low complexity" evidence="1">
    <location>
        <begin position="206"/>
        <end position="221"/>
    </location>
</feature>
<gene>
    <name evidence="2" type="ORF">PCOR1329_LOCUS31622</name>
</gene>
<feature type="compositionally biased region" description="Basic and acidic residues" evidence="1">
    <location>
        <begin position="248"/>
        <end position="257"/>
    </location>
</feature>
<feature type="compositionally biased region" description="Basic and acidic residues" evidence="1">
    <location>
        <begin position="222"/>
        <end position="232"/>
    </location>
</feature>